<comment type="caution">
    <text evidence="1">The sequence shown here is derived from an EMBL/GenBank/DDBJ whole genome shotgun (WGS) entry which is preliminary data.</text>
</comment>
<name>A0A9K3NH85_HELAN</name>
<organism evidence="1 2">
    <name type="scientific">Helianthus annuus</name>
    <name type="common">Common sunflower</name>
    <dbReference type="NCBI Taxonomy" id="4232"/>
    <lineage>
        <taxon>Eukaryota</taxon>
        <taxon>Viridiplantae</taxon>
        <taxon>Streptophyta</taxon>
        <taxon>Embryophyta</taxon>
        <taxon>Tracheophyta</taxon>
        <taxon>Spermatophyta</taxon>
        <taxon>Magnoliopsida</taxon>
        <taxon>eudicotyledons</taxon>
        <taxon>Gunneridae</taxon>
        <taxon>Pentapetalae</taxon>
        <taxon>asterids</taxon>
        <taxon>campanulids</taxon>
        <taxon>Asterales</taxon>
        <taxon>Asteraceae</taxon>
        <taxon>Asteroideae</taxon>
        <taxon>Heliantheae alliance</taxon>
        <taxon>Heliantheae</taxon>
        <taxon>Helianthus</taxon>
    </lineage>
</organism>
<reference evidence="1" key="1">
    <citation type="journal article" date="2017" name="Nature">
        <title>The sunflower genome provides insights into oil metabolism, flowering and Asterid evolution.</title>
        <authorList>
            <person name="Badouin H."/>
            <person name="Gouzy J."/>
            <person name="Grassa C.J."/>
            <person name="Murat F."/>
            <person name="Staton S.E."/>
            <person name="Cottret L."/>
            <person name="Lelandais-Briere C."/>
            <person name="Owens G.L."/>
            <person name="Carrere S."/>
            <person name="Mayjonade B."/>
            <person name="Legrand L."/>
            <person name="Gill N."/>
            <person name="Kane N.C."/>
            <person name="Bowers J.E."/>
            <person name="Hubner S."/>
            <person name="Bellec A."/>
            <person name="Berard A."/>
            <person name="Berges H."/>
            <person name="Blanchet N."/>
            <person name="Boniface M.C."/>
            <person name="Brunel D."/>
            <person name="Catrice O."/>
            <person name="Chaidir N."/>
            <person name="Claudel C."/>
            <person name="Donnadieu C."/>
            <person name="Faraut T."/>
            <person name="Fievet G."/>
            <person name="Helmstetter N."/>
            <person name="King M."/>
            <person name="Knapp S.J."/>
            <person name="Lai Z."/>
            <person name="Le Paslier M.C."/>
            <person name="Lippi Y."/>
            <person name="Lorenzon L."/>
            <person name="Mandel J.R."/>
            <person name="Marage G."/>
            <person name="Marchand G."/>
            <person name="Marquand E."/>
            <person name="Bret-Mestries E."/>
            <person name="Morien E."/>
            <person name="Nambeesan S."/>
            <person name="Nguyen T."/>
            <person name="Pegot-Espagnet P."/>
            <person name="Pouilly N."/>
            <person name="Raftis F."/>
            <person name="Sallet E."/>
            <person name="Schiex T."/>
            <person name="Thomas J."/>
            <person name="Vandecasteele C."/>
            <person name="Vares D."/>
            <person name="Vear F."/>
            <person name="Vautrin S."/>
            <person name="Crespi M."/>
            <person name="Mangin B."/>
            <person name="Burke J.M."/>
            <person name="Salse J."/>
            <person name="Munos S."/>
            <person name="Vincourt P."/>
            <person name="Rieseberg L.H."/>
            <person name="Langlade N.B."/>
        </authorList>
    </citation>
    <scope>NUCLEOTIDE SEQUENCE</scope>
    <source>
        <tissue evidence="1">Leaves</tissue>
    </source>
</reference>
<dbReference type="EMBL" id="MNCJ02000322">
    <property type="protein sequence ID" value="KAF5800392.1"/>
    <property type="molecule type" value="Genomic_DNA"/>
</dbReference>
<keyword evidence="2" id="KW-1185">Reference proteome</keyword>
<gene>
    <name evidence="1" type="ORF">HanXRQr2_Chr07g0315511</name>
</gene>
<protein>
    <submittedName>
        <fullName evidence="1">Uncharacterized protein</fullName>
    </submittedName>
</protein>
<dbReference type="Proteomes" id="UP000215914">
    <property type="component" value="Unassembled WGS sequence"/>
</dbReference>
<accession>A0A9K3NH85</accession>
<sequence>MRRKYVILHDLLSINETTMPQNPIINPSAMLIINPQSTLCDPPSSFWSLVVSGLSACTQSLLSGAPQSLFPMKLDSLKL</sequence>
<proteinExistence type="predicted"/>
<evidence type="ECO:0000313" key="2">
    <source>
        <dbReference type="Proteomes" id="UP000215914"/>
    </source>
</evidence>
<reference evidence="1" key="2">
    <citation type="submission" date="2020-06" db="EMBL/GenBank/DDBJ databases">
        <title>Helianthus annuus Genome sequencing and assembly Release 2.</title>
        <authorList>
            <person name="Gouzy J."/>
            <person name="Langlade N."/>
            <person name="Munos S."/>
        </authorList>
    </citation>
    <scope>NUCLEOTIDE SEQUENCE</scope>
    <source>
        <tissue evidence="1">Leaves</tissue>
    </source>
</reference>
<dbReference type="Gramene" id="mRNA:HanXRQr2_Chr07g0315511">
    <property type="protein sequence ID" value="CDS:HanXRQr2_Chr07g0315511.1"/>
    <property type="gene ID" value="HanXRQr2_Chr07g0315511"/>
</dbReference>
<evidence type="ECO:0000313" key="1">
    <source>
        <dbReference type="EMBL" id="KAF5800392.1"/>
    </source>
</evidence>
<dbReference type="AlphaFoldDB" id="A0A9K3NH85"/>